<proteinExistence type="predicted"/>
<reference evidence="2 3" key="1">
    <citation type="submission" date="2019-03" db="EMBL/GenBank/DDBJ databases">
        <title>Genomic Encyclopedia of Type Strains, Phase IV (KMG-IV): sequencing the most valuable type-strain genomes for metagenomic binning, comparative biology and taxonomic classification.</title>
        <authorList>
            <person name="Goeker M."/>
        </authorList>
    </citation>
    <scope>NUCLEOTIDE SEQUENCE [LARGE SCALE GENOMIC DNA]</scope>
    <source>
        <strain evidence="2 3">DSM 103792</strain>
    </source>
</reference>
<feature type="transmembrane region" description="Helical" evidence="1">
    <location>
        <begin position="7"/>
        <end position="28"/>
    </location>
</feature>
<evidence type="ECO:0000313" key="3">
    <source>
        <dbReference type="Proteomes" id="UP000295375"/>
    </source>
</evidence>
<dbReference type="EMBL" id="SNYM01000016">
    <property type="protein sequence ID" value="TDQ45918.1"/>
    <property type="molecule type" value="Genomic_DNA"/>
</dbReference>
<organism evidence="2 3">
    <name type="scientific">Permianibacter aggregans</name>
    <dbReference type="NCBI Taxonomy" id="1510150"/>
    <lineage>
        <taxon>Bacteria</taxon>
        <taxon>Pseudomonadati</taxon>
        <taxon>Pseudomonadota</taxon>
        <taxon>Gammaproteobacteria</taxon>
        <taxon>Pseudomonadales</taxon>
        <taxon>Pseudomonadaceae</taxon>
        <taxon>Permianibacter</taxon>
    </lineage>
</organism>
<protein>
    <submittedName>
        <fullName evidence="2">Putative membrane protein</fullName>
    </submittedName>
</protein>
<keyword evidence="3" id="KW-1185">Reference proteome</keyword>
<feature type="transmembrane region" description="Helical" evidence="1">
    <location>
        <begin position="48"/>
        <end position="73"/>
    </location>
</feature>
<keyword evidence="1" id="KW-1133">Transmembrane helix</keyword>
<sequence length="205" mass="22940">MRAISKRILTGLITILPVVLTLYLLYWLVVSTEALLGNLLRFVLPTGWYFPGMGFAAGLLVAFIVGMLMHTLVVRRLFAQGERAFIRLPVVKSIYLAIRDLLNYFSSAKDNEFQQVVAVSIGDTGMELIGFVTRTDLHELPKEVSERDCVLVYFPMSYMIGGYAALTPRSALRPLNMSMEDAMRFILTAGVTGQRPTPMEKKEPS</sequence>
<dbReference type="PANTHER" id="PTHR31876:SF26">
    <property type="entry name" value="PROTEIN LIKE COV 2"/>
    <property type="match status" value="1"/>
</dbReference>
<keyword evidence="1" id="KW-0472">Membrane</keyword>
<dbReference type="Pfam" id="PF04367">
    <property type="entry name" value="DUF502"/>
    <property type="match status" value="1"/>
</dbReference>
<dbReference type="OrthoDB" id="5636623at2"/>
<dbReference type="Proteomes" id="UP000295375">
    <property type="component" value="Unassembled WGS sequence"/>
</dbReference>
<accession>A0A4R6UGJ7</accession>
<dbReference type="PANTHER" id="PTHR31876">
    <property type="entry name" value="COV-LIKE PROTEIN 1"/>
    <property type="match status" value="1"/>
</dbReference>
<gene>
    <name evidence="2" type="ORF">EV696_11621</name>
</gene>
<dbReference type="AlphaFoldDB" id="A0A4R6UGJ7"/>
<evidence type="ECO:0000256" key="1">
    <source>
        <dbReference type="SAM" id="Phobius"/>
    </source>
</evidence>
<name>A0A4R6UGJ7_9GAMM</name>
<evidence type="ECO:0000313" key="2">
    <source>
        <dbReference type="EMBL" id="TDQ45918.1"/>
    </source>
</evidence>
<dbReference type="InterPro" id="IPR007462">
    <property type="entry name" value="COV1-like"/>
</dbReference>
<dbReference type="RefSeq" id="WP_133592268.1">
    <property type="nucleotide sequence ID" value="NZ_CP037953.1"/>
</dbReference>
<comment type="caution">
    <text evidence="2">The sequence shown here is derived from an EMBL/GenBank/DDBJ whole genome shotgun (WGS) entry which is preliminary data.</text>
</comment>
<keyword evidence="1" id="KW-0812">Transmembrane</keyword>